<protein>
    <recommendedName>
        <fullName evidence="6">Sel1 repeat-containing protein</fullName>
    </recommendedName>
</protein>
<dbReference type="STRING" id="1121477.SAMN02745223_00965"/>
<evidence type="ECO:0000313" key="4">
    <source>
        <dbReference type="Proteomes" id="UP000033608"/>
    </source>
</evidence>
<evidence type="ECO:0000313" key="2">
    <source>
        <dbReference type="EMBL" id="KKB83764.1"/>
    </source>
</evidence>
<feature type="chain" id="PRO_5015038258" description="Sel1 repeat-containing protein" evidence="1">
    <location>
        <begin position="30"/>
        <end position="269"/>
    </location>
</feature>
<dbReference type="Proteomes" id="UP000033608">
    <property type="component" value="Unassembled WGS sequence"/>
</dbReference>
<dbReference type="EMBL" id="LAJF01000089">
    <property type="protein sequence ID" value="KKB83764.1"/>
    <property type="molecule type" value="Genomic_DNA"/>
</dbReference>
<dbReference type="SMART" id="SM00671">
    <property type="entry name" value="SEL1"/>
    <property type="match status" value="3"/>
</dbReference>
<dbReference type="InterPro" id="IPR006597">
    <property type="entry name" value="Sel1-like"/>
</dbReference>
<dbReference type="Pfam" id="PF08238">
    <property type="entry name" value="Sel1"/>
    <property type="match status" value="3"/>
</dbReference>
<dbReference type="InterPro" id="IPR011990">
    <property type="entry name" value="TPR-like_helical_dom_sf"/>
</dbReference>
<keyword evidence="1" id="KW-0732">Signal</keyword>
<reference evidence="3 5" key="2">
    <citation type="submission" date="2016-11" db="EMBL/GenBank/DDBJ databases">
        <authorList>
            <person name="Jaros S."/>
            <person name="Januszkiewicz K."/>
            <person name="Wedrychowicz H."/>
        </authorList>
    </citation>
    <scope>NUCLEOTIDE SEQUENCE [LARGE SCALE GENOMIC DNA]</scope>
    <source>
        <strain evidence="3 5">DSM 17137</strain>
    </source>
</reference>
<dbReference type="OrthoDB" id="9796900at2"/>
<dbReference type="Gene3D" id="1.25.40.10">
    <property type="entry name" value="Tetratricopeptide repeat domain"/>
    <property type="match status" value="2"/>
</dbReference>
<proteinExistence type="predicted"/>
<gene>
    <name evidence="3" type="ORF">SAMN02745223_00965</name>
    <name evidence="2" type="ORF">VW29_13875</name>
</gene>
<organism evidence="2 4">
    <name type="scientific">Devosia limi DSM 17137</name>
    <dbReference type="NCBI Taxonomy" id="1121477"/>
    <lineage>
        <taxon>Bacteria</taxon>
        <taxon>Pseudomonadati</taxon>
        <taxon>Pseudomonadota</taxon>
        <taxon>Alphaproteobacteria</taxon>
        <taxon>Hyphomicrobiales</taxon>
        <taxon>Devosiaceae</taxon>
        <taxon>Devosia</taxon>
    </lineage>
</organism>
<dbReference type="InterPro" id="IPR052945">
    <property type="entry name" value="Mitotic_Regulator"/>
</dbReference>
<keyword evidence="4" id="KW-1185">Reference proteome</keyword>
<evidence type="ECO:0008006" key="6">
    <source>
        <dbReference type="Google" id="ProtNLM"/>
    </source>
</evidence>
<evidence type="ECO:0000256" key="1">
    <source>
        <dbReference type="SAM" id="SignalP"/>
    </source>
</evidence>
<accession>A0A0F5LNS2</accession>
<sequence>MRTVRERSLISVAAVVVLALAMAGVPARAQTAADAALDMANLLDGAGGGVSSDDLLAALEDAADAGQPMAMWQLGTMYENGEGVAKDPVKAFGYFSQIANQHADAAPKGVESDIVAQSFVKVGDYFRDGLPDAGIKADSDRSHALLLHAATYFGDADAQYRVGMLYLEENELGVNPLQSARWFSLAARKGHGPAQAKLGELLFKGLEGVEPQPVEGLMWLTISRQRVSGTGDEGWVTDMLNHALSAASPAQRSEATTLAQTVGAQFGRF</sequence>
<feature type="signal peptide" evidence="1">
    <location>
        <begin position="1"/>
        <end position="29"/>
    </location>
</feature>
<dbReference type="EMBL" id="FQVC01000002">
    <property type="protein sequence ID" value="SHE70981.1"/>
    <property type="molecule type" value="Genomic_DNA"/>
</dbReference>
<dbReference type="PANTHER" id="PTHR43628">
    <property type="entry name" value="ACTIVATOR OF C KINASE PROTEIN 1-RELATED"/>
    <property type="match status" value="1"/>
</dbReference>
<name>A0A0F5LNS2_9HYPH</name>
<reference evidence="2 4" key="1">
    <citation type="submission" date="2015-03" db="EMBL/GenBank/DDBJ databases">
        <authorList>
            <person name="Hassan Y.I."/>
            <person name="Lepp D."/>
            <person name="Zhou T."/>
        </authorList>
    </citation>
    <scope>NUCLEOTIDE SEQUENCE [LARGE SCALE GENOMIC DNA]</scope>
    <source>
        <strain evidence="2 4">DSM 17137</strain>
    </source>
</reference>
<evidence type="ECO:0000313" key="5">
    <source>
        <dbReference type="Proteomes" id="UP000184533"/>
    </source>
</evidence>
<dbReference type="Proteomes" id="UP000184533">
    <property type="component" value="Unassembled WGS sequence"/>
</dbReference>
<dbReference type="SUPFAM" id="SSF81901">
    <property type="entry name" value="HCP-like"/>
    <property type="match status" value="2"/>
</dbReference>
<dbReference type="PATRIC" id="fig|1121477.3.peg.3939"/>
<dbReference type="PANTHER" id="PTHR43628:SF1">
    <property type="entry name" value="CHITIN SYNTHASE REGULATORY FACTOR 2-RELATED"/>
    <property type="match status" value="1"/>
</dbReference>
<evidence type="ECO:0000313" key="3">
    <source>
        <dbReference type="EMBL" id="SHE70981.1"/>
    </source>
</evidence>
<dbReference type="RefSeq" id="WP_046135841.1">
    <property type="nucleotide sequence ID" value="NZ_FQVC01000002.1"/>
</dbReference>
<dbReference type="AlphaFoldDB" id="A0A0F5LNS2"/>